<evidence type="ECO:0000256" key="1">
    <source>
        <dbReference type="SAM" id="Phobius"/>
    </source>
</evidence>
<protein>
    <submittedName>
        <fullName evidence="2">Toxin-antitoxin system YwqK family antitoxin</fullName>
    </submittedName>
</protein>
<sequence length="510" mass="60052">MKIKVTDGLNIITIGYSDIGSYLKIKRPVSLIWYDCGGSIGQYLCMMPYSVSERQLIRDKITENLYEDFTDRAEELHDILKPLFTLFENGEYSLSYSDGKSKKQVTVTSVNGSSTYDMAWYMFYPQSVNLNLSDELRDDYKKHYHSRGLESYSNDDLTSFTSSQLYDTGHSSVYIATRPFSEIDPEHVNFFEQEIKNGKRPFVILMHAYYMPEYDVSGTFILDGHHKMQAYQNLNIDPPYVIISRDFITVNEPEFDMESLADHLYPWQIKHIIENWDEKEALLPGLLETTTSKLKEYIKHGDYKEFHDNGKLKLEGHYQYDKPEGIITEWFDNGNIKAEKKYNGGMRVGIWRDWFFSGQLKSSAEYNEHGQLNGESSAYFQNGKQRSKYIYKNGNYADGYGFRRWAHTENMEYEFWYKDQILVKKISYADDGRLIRHEIYDLMAKSLISKPIYGNYYFQEDETTEDEATEVETDLGIIREREYPKTNYLLNWRVAILFIFIVIQLLRMCH</sequence>
<gene>
    <name evidence="2" type="ORF">ACFQZI_04885</name>
</gene>
<reference evidence="3" key="1">
    <citation type="journal article" date="2019" name="Int. J. Syst. Evol. Microbiol.">
        <title>The Global Catalogue of Microorganisms (GCM) 10K type strain sequencing project: providing services to taxonomists for standard genome sequencing and annotation.</title>
        <authorList>
            <consortium name="The Broad Institute Genomics Platform"/>
            <consortium name="The Broad Institute Genome Sequencing Center for Infectious Disease"/>
            <person name="Wu L."/>
            <person name="Ma J."/>
        </authorList>
    </citation>
    <scope>NUCLEOTIDE SEQUENCE [LARGE SCALE GENOMIC DNA]</scope>
    <source>
        <strain evidence="3">CCUG 60742</strain>
    </source>
</reference>
<accession>A0ABW2ZDC5</accession>
<keyword evidence="1" id="KW-0812">Transmembrane</keyword>
<evidence type="ECO:0000313" key="2">
    <source>
        <dbReference type="EMBL" id="MFD0764174.1"/>
    </source>
</evidence>
<dbReference type="RefSeq" id="WP_377139160.1">
    <property type="nucleotide sequence ID" value="NZ_JBHTIA010000003.1"/>
</dbReference>
<keyword evidence="3" id="KW-1185">Reference proteome</keyword>
<dbReference type="EMBL" id="JBHTIA010000003">
    <property type="protein sequence ID" value="MFD0764174.1"/>
    <property type="molecule type" value="Genomic_DNA"/>
</dbReference>
<dbReference type="Proteomes" id="UP001597073">
    <property type="component" value="Unassembled WGS sequence"/>
</dbReference>
<feature type="transmembrane region" description="Helical" evidence="1">
    <location>
        <begin position="488"/>
        <end position="506"/>
    </location>
</feature>
<dbReference type="InterPro" id="IPR011652">
    <property type="entry name" value="MORN_2"/>
</dbReference>
<evidence type="ECO:0000313" key="3">
    <source>
        <dbReference type="Proteomes" id="UP001597073"/>
    </source>
</evidence>
<name>A0ABW2ZDC5_9SPHI</name>
<organism evidence="2 3">
    <name type="scientific">Mucilaginibacter lutimaris</name>
    <dbReference type="NCBI Taxonomy" id="931629"/>
    <lineage>
        <taxon>Bacteria</taxon>
        <taxon>Pseudomonadati</taxon>
        <taxon>Bacteroidota</taxon>
        <taxon>Sphingobacteriia</taxon>
        <taxon>Sphingobacteriales</taxon>
        <taxon>Sphingobacteriaceae</taxon>
        <taxon>Mucilaginibacter</taxon>
    </lineage>
</organism>
<dbReference type="Gene3D" id="3.90.930.1">
    <property type="match status" value="1"/>
</dbReference>
<comment type="caution">
    <text evidence="2">The sequence shown here is derived from an EMBL/GenBank/DDBJ whole genome shotgun (WGS) entry which is preliminary data.</text>
</comment>
<proteinExistence type="predicted"/>
<dbReference type="SUPFAM" id="SSF82185">
    <property type="entry name" value="Histone H3 K4-specific methyltransferase SET7/9 N-terminal domain"/>
    <property type="match status" value="1"/>
</dbReference>
<dbReference type="Pfam" id="PF07661">
    <property type="entry name" value="MORN_2"/>
    <property type="match status" value="2"/>
</dbReference>
<keyword evidence="1" id="KW-0472">Membrane</keyword>
<keyword evidence="1" id="KW-1133">Transmembrane helix</keyword>